<dbReference type="AlphaFoldDB" id="A0A1R3HAQ7"/>
<reference evidence="2" key="1">
    <citation type="submission" date="2013-09" db="EMBL/GenBank/DDBJ databases">
        <title>Corchorus olitorius genome sequencing.</title>
        <authorList>
            <person name="Alam M."/>
            <person name="Haque M.S."/>
            <person name="Islam M.S."/>
            <person name="Emdad E.M."/>
            <person name="Islam M.M."/>
            <person name="Ahmed B."/>
            <person name="Halim A."/>
            <person name="Hossen Q.M.M."/>
            <person name="Hossain M.Z."/>
            <person name="Ahmed R."/>
            <person name="Khan M.M."/>
            <person name="Islam R."/>
            <person name="Rashid M.M."/>
            <person name="Khan S.A."/>
            <person name="Rahman M.S."/>
            <person name="Alam M."/>
            <person name="Yahiya A.S."/>
            <person name="Khan M.S."/>
            <person name="Azam M.S."/>
            <person name="Haque T."/>
            <person name="Lashkar M.Z.H."/>
            <person name="Akhand A.I."/>
            <person name="Morshed G."/>
            <person name="Roy S."/>
            <person name="Uddin K.S."/>
            <person name="Rabeya T."/>
            <person name="Hossain A.S."/>
            <person name="Chowdhury A."/>
            <person name="Snigdha A.R."/>
            <person name="Mortoza M.S."/>
            <person name="Matin S.A."/>
            <person name="Hoque S.M.E."/>
            <person name="Islam M.K."/>
            <person name="Roy D.K."/>
            <person name="Haider R."/>
            <person name="Moosa M.M."/>
            <person name="Elias S.M."/>
            <person name="Hasan A.M."/>
            <person name="Jahan S."/>
            <person name="Shafiuddin M."/>
            <person name="Mahmood N."/>
            <person name="Shommy N.S."/>
        </authorList>
    </citation>
    <scope>NUCLEOTIDE SEQUENCE [LARGE SCALE GENOMIC DNA]</scope>
    <source>
        <strain evidence="2">cv. O-4</strain>
    </source>
</reference>
<gene>
    <name evidence="1" type="ORF">COLO4_30165</name>
</gene>
<protein>
    <submittedName>
        <fullName evidence="1">Uncharacterized protein</fullName>
    </submittedName>
</protein>
<proteinExistence type="predicted"/>
<evidence type="ECO:0000313" key="2">
    <source>
        <dbReference type="Proteomes" id="UP000187203"/>
    </source>
</evidence>
<keyword evidence="2" id="KW-1185">Reference proteome</keyword>
<comment type="caution">
    <text evidence="1">The sequence shown here is derived from an EMBL/GenBank/DDBJ whole genome shotgun (WGS) entry which is preliminary data.</text>
</comment>
<accession>A0A1R3HAQ7</accession>
<name>A0A1R3HAQ7_9ROSI</name>
<evidence type="ECO:0000313" key="1">
    <source>
        <dbReference type="EMBL" id="OMO67444.1"/>
    </source>
</evidence>
<dbReference type="EMBL" id="AWUE01020612">
    <property type="protein sequence ID" value="OMO67444.1"/>
    <property type="molecule type" value="Genomic_DNA"/>
</dbReference>
<sequence length="170" mass="19422">MILEEEANYREISVKFGNVDNVLHSGECCDCYNNESLKVANGLFSTSRGTESAIDVSNSIMTSIDEYVDALEYIMDHTLKKPRRRKKCKNHYWSRKKIHTKVAHTMVVYNGPPEIIEIDNHISGDDIAHWNNVLRNEARKVLEVGKLLGLSFVDEDEVIINKLVELEGKD</sequence>
<dbReference type="Proteomes" id="UP000187203">
    <property type="component" value="Unassembled WGS sequence"/>
</dbReference>
<organism evidence="1 2">
    <name type="scientific">Corchorus olitorius</name>
    <dbReference type="NCBI Taxonomy" id="93759"/>
    <lineage>
        <taxon>Eukaryota</taxon>
        <taxon>Viridiplantae</taxon>
        <taxon>Streptophyta</taxon>
        <taxon>Embryophyta</taxon>
        <taxon>Tracheophyta</taxon>
        <taxon>Spermatophyta</taxon>
        <taxon>Magnoliopsida</taxon>
        <taxon>eudicotyledons</taxon>
        <taxon>Gunneridae</taxon>
        <taxon>Pentapetalae</taxon>
        <taxon>rosids</taxon>
        <taxon>malvids</taxon>
        <taxon>Malvales</taxon>
        <taxon>Malvaceae</taxon>
        <taxon>Grewioideae</taxon>
        <taxon>Apeibeae</taxon>
        <taxon>Corchorus</taxon>
    </lineage>
</organism>